<keyword evidence="4" id="KW-0479">Metal-binding</keyword>
<dbReference type="GO" id="GO:0046872">
    <property type="term" value="F:metal ion binding"/>
    <property type="evidence" value="ECO:0007669"/>
    <property type="project" value="UniProtKB-KW"/>
</dbReference>
<keyword evidence="2" id="KW-0597">Phosphoprotein</keyword>
<evidence type="ECO:0000256" key="5">
    <source>
        <dbReference type="ARBA" id="ARBA00022741"/>
    </source>
</evidence>
<dbReference type="InterPro" id="IPR001757">
    <property type="entry name" value="P_typ_ATPase"/>
</dbReference>
<feature type="transmembrane region" description="Helical" evidence="11">
    <location>
        <begin position="888"/>
        <end position="905"/>
    </location>
</feature>
<dbReference type="Gene3D" id="3.40.1110.10">
    <property type="entry name" value="Calcium-transporting ATPase, cytoplasmic domain N"/>
    <property type="match status" value="1"/>
</dbReference>
<feature type="transmembrane region" description="Helical" evidence="11">
    <location>
        <begin position="857"/>
        <end position="876"/>
    </location>
</feature>
<feature type="transmembrane region" description="Helical" evidence="11">
    <location>
        <begin position="400"/>
        <end position="417"/>
    </location>
</feature>
<dbReference type="GO" id="GO:0016020">
    <property type="term" value="C:membrane"/>
    <property type="evidence" value="ECO:0007669"/>
    <property type="project" value="UniProtKB-SubCell"/>
</dbReference>
<accession>A0A6A3L2I7</accession>
<dbReference type="InterPro" id="IPR004014">
    <property type="entry name" value="ATPase_P-typ_cation-transptr_N"/>
</dbReference>
<dbReference type="PANTHER" id="PTHR45630">
    <property type="entry name" value="CATION-TRANSPORTING ATPASE-RELATED"/>
    <property type="match status" value="1"/>
</dbReference>
<feature type="domain" description="Cation-transporting P-type ATPase N-terminal" evidence="12">
    <location>
        <begin position="334"/>
        <end position="392"/>
    </location>
</feature>
<keyword evidence="6" id="KW-0067">ATP-binding</keyword>
<dbReference type="Gene3D" id="3.40.50.1000">
    <property type="entry name" value="HAD superfamily/HAD-like"/>
    <property type="match status" value="1"/>
</dbReference>
<name>A0A6A3L2I7_9STRA</name>
<evidence type="ECO:0000256" key="2">
    <source>
        <dbReference type="ARBA" id="ARBA00022553"/>
    </source>
</evidence>
<feature type="transmembrane region" description="Helical" evidence="11">
    <location>
        <begin position="722"/>
        <end position="741"/>
    </location>
</feature>
<dbReference type="InterPro" id="IPR023298">
    <property type="entry name" value="ATPase_P-typ_TM_dom_sf"/>
</dbReference>
<evidence type="ECO:0000256" key="11">
    <source>
        <dbReference type="SAM" id="Phobius"/>
    </source>
</evidence>
<evidence type="ECO:0000256" key="1">
    <source>
        <dbReference type="ARBA" id="ARBA00004141"/>
    </source>
</evidence>
<organism evidence="13 14">
    <name type="scientific">Phytophthora rubi</name>
    <dbReference type="NCBI Taxonomy" id="129364"/>
    <lineage>
        <taxon>Eukaryota</taxon>
        <taxon>Sar</taxon>
        <taxon>Stramenopiles</taxon>
        <taxon>Oomycota</taxon>
        <taxon>Peronosporomycetes</taxon>
        <taxon>Peronosporales</taxon>
        <taxon>Peronosporaceae</taxon>
        <taxon>Phytophthora</taxon>
    </lineage>
</organism>
<dbReference type="InterPro" id="IPR006544">
    <property type="entry name" value="P-type_TPase_V"/>
</dbReference>
<evidence type="ECO:0000313" key="14">
    <source>
        <dbReference type="Proteomes" id="UP000435112"/>
    </source>
</evidence>
<sequence length="964" mass="108630">IKVCYDRVTRWYEEQGNPRNARVVYTKHTSSDQAQFARKRLGADAVAPKDFSDVTFVHTAGTSIWKGTKQLLDCWTSTPGLPPLDLYANEGSYNYLMQGAYGKWVWWYSRSTVNLHFGMMDRLSFSKLTAEAAFFMCPSLAEGVEKDDRMMLGGNYSQEHGLKNADGLLAAVTGDDICESVKRMMKSLREHLLVPIDDLAGQRAQLVYAPNEHLRMFPFAHSRTRLMLYCALAVASWGSLLIVSVWYPQIFTRLARVALPCAAAGDADYMLIHIHGDGLQARWVECAVHHPAPSGDDYRTKVPWVWFEFKRQRYVFNYERGEFRRYLATIREDLGKLQRRSETGLDEHVVRTRRELYGANRITIDAPSTAELLFVKLVHPFYLFQIFSIVVWLFKDYTKYAIVILTMSTVSLAYEIYSEVSNNNRLRRLRSSAVVEEINTGKQFVFVKGSPEAVSAISTATPPDLKHKTLSYSTDGYYCIGFGVKELNPDTPIDVSNRDDVENAVEFEGLALFKNELKPETKSMLDELYVADIDVRVITGDNALTAVHVCRELEMKMKTKVAVVDVDEHTGDTVFVSVDDVKKTDVVKWSSFNRNNMNAVLTEFSLAITGAALDKLLNECGDGTVRRIIQQTPVFARVRPQQKAWIVEQLISLGLVVGMCGDGTNDCGALKAAHVGLALSSAEASIVAPFTSKAKSILDVPVLIREGRCALTTSFLGFKYMVLYPIIQLGMASVLAQIGTWADVDLQLTDMQYFWDDLTIVLALALCMLYTGPSRVLSQAKPPTKLFSLEIVASLVGHIVIFAVFFVLAFVLMSHETGWYCSVENAVKGVEGLTASNCAVFKDHDRENMKYSYEDTVTWLFVHLQYVIAAAALNVSDPFRLPFYTNHIFALLLVEELVVNLRLLLDNSDAVNDTFQLMPIPATFRWKLFWLFIGEFAACVSWEVVATRVLPKWRRRRAAVEKDK</sequence>
<proteinExistence type="predicted"/>
<comment type="subcellular location">
    <subcellularLocation>
        <location evidence="1">Membrane</location>
        <topology evidence="1">Multi-pass membrane protein</topology>
    </subcellularLocation>
</comment>
<keyword evidence="8" id="KW-1278">Translocase</keyword>
<dbReference type="OrthoDB" id="48943at2759"/>
<evidence type="ECO:0000256" key="8">
    <source>
        <dbReference type="ARBA" id="ARBA00022967"/>
    </source>
</evidence>
<dbReference type="SUPFAM" id="SSF81665">
    <property type="entry name" value="Calcium ATPase, transmembrane domain M"/>
    <property type="match status" value="1"/>
</dbReference>
<dbReference type="GO" id="GO:0016887">
    <property type="term" value="F:ATP hydrolysis activity"/>
    <property type="evidence" value="ECO:0007669"/>
    <property type="project" value="InterPro"/>
</dbReference>
<evidence type="ECO:0000256" key="7">
    <source>
        <dbReference type="ARBA" id="ARBA00022842"/>
    </source>
</evidence>
<feature type="transmembrane region" description="Helical" evidence="11">
    <location>
        <begin position="791"/>
        <end position="813"/>
    </location>
</feature>
<protein>
    <recommendedName>
        <fullName evidence="12">Cation-transporting P-type ATPase N-terminal domain-containing protein</fullName>
    </recommendedName>
</protein>
<evidence type="ECO:0000259" key="12">
    <source>
        <dbReference type="Pfam" id="PF00690"/>
    </source>
</evidence>
<dbReference type="AlphaFoldDB" id="A0A6A3L2I7"/>
<dbReference type="Proteomes" id="UP000435112">
    <property type="component" value="Unassembled WGS sequence"/>
</dbReference>
<dbReference type="Pfam" id="PF00690">
    <property type="entry name" value="Cation_ATPase_N"/>
    <property type="match status" value="1"/>
</dbReference>
<reference evidence="13 14" key="1">
    <citation type="submission" date="2018-09" db="EMBL/GenBank/DDBJ databases">
        <title>Genomic investigation of the strawberry pathogen Phytophthora fragariae indicates pathogenicity is determined by transcriptional variation in three key races.</title>
        <authorList>
            <person name="Adams T.M."/>
            <person name="Armitage A.D."/>
            <person name="Sobczyk M.K."/>
            <person name="Bates H.J."/>
            <person name="Dunwell J.M."/>
            <person name="Nellist C.F."/>
            <person name="Harrison R.J."/>
        </authorList>
    </citation>
    <scope>NUCLEOTIDE SEQUENCE [LARGE SCALE GENOMIC DNA]</scope>
    <source>
        <strain evidence="13 14">SCRP324</strain>
    </source>
</reference>
<keyword evidence="3 11" id="KW-0812">Transmembrane</keyword>
<feature type="transmembrane region" description="Helical" evidence="11">
    <location>
        <begin position="226"/>
        <end position="247"/>
    </location>
</feature>
<evidence type="ECO:0000313" key="13">
    <source>
        <dbReference type="EMBL" id="KAE9013199.1"/>
    </source>
</evidence>
<keyword evidence="10 11" id="KW-0472">Membrane</keyword>
<feature type="transmembrane region" description="Helical" evidence="11">
    <location>
        <begin position="928"/>
        <end position="950"/>
    </location>
</feature>
<evidence type="ECO:0000256" key="6">
    <source>
        <dbReference type="ARBA" id="ARBA00022840"/>
    </source>
</evidence>
<evidence type="ECO:0000256" key="4">
    <source>
        <dbReference type="ARBA" id="ARBA00022723"/>
    </source>
</evidence>
<evidence type="ECO:0000256" key="3">
    <source>
        <dbReference type="ARBA" id="ARBA00022692"/>
    </source>
</evidence>
<feature type="non-terminal residue" evidence="13">
    <location>
        <position position="1"/>
    </location>
</feature>
<feature type="transmembrane region" description="Helical" evidence="11">
    <location>
        <begin position="753"/>
        <end position="771"/>
    </location>
</feature>
<keyword evidence="7" id="KW-0460">Magnesium</keyword>
<keyword evidence="9 11" id="KW-1133">Transmembrane helix</keyword>
<dbReference type="GO" id="GO:0140358">
    <property type="term" value="F:P-type transmembrane transporter activity"/>
    <property type="evidence" value="ECO:0007669"/>
    <property type="project" value="InterPro"/>
</dbReference>
<dbReference type="GO" id="GO:0005524">
    <property type="term" value="F:ATP binding"/>
    <property type="evidence" value="ECO:0007669"/>
    <property type="project" value="UniProtKB-KW"/>
</dbReference>
<dbReference type="InterPro" id="IPR036412">
    <property type="entry name" value="HAD-like_sf"/>
</dbReference>
<dbReference type="EMBL" id="QXFU01001018">
    <property type="protein sequence ID" value="KAE9013199.1"/>
    <property type="molecule type" value="Genomic_DNA"/>
</dbReference>
<comment type="caution">
    <text evidence="13">The sequence shown here is derived from an EMBL/GenBank/DDBJ whole genome shotgun (WGS) entry which is preliminary data.</text>
</comment>
<dbReference type="PANTHER" id="PTHR45630:SF8">
    <property type="entry name" value="CATION-TRANSPORTING ATPASE"/>
    <property type="match status" value="1"/>
</dbReference>
<feature type="transmembrane region" description="Helical" evidence="11">
    <location>
        <begin position="373"/>
        <end position="394"/>
    </location>
</feature>
<evidence type="ECO:0000256" key="10">
    <source>
        <dbReference type="ARBA" id="ARBA00023136"/>
    </source>
</evidence>
<dbReference type="NCBIfam" id="TIGR01494">
    <property type="entry name" value="ATPase_P-type"/>
    <property type="match status" value="1"/>
</dbReference>
<gene>
    <name evidence="13" type="ORF">PR002_g14586</name>
</gene>
<keyword evidence="5" id="KW-0547">Nucleotide-binding</keyword>
<dbReference type="InterPro" id="IPR023299">
    <property type="entry name" value="ATPase_P-typ_cyto_dom_N"/>
</dbReference>
<dbReference type="SUPFAM" id="SSF56784">
    <property type="entry name" value="HAD-like"/>
    <property type="match status" value="1"/>
</dbReference>
<dbReference type="InterPro" id="IPR023214">
    <property type="entry name" value="HAD_sf"/>
</dbReference>
<dbReference type="GO" id="GO:0019829">
    <property type="term" value="F:ATPase-coupled monoatomic cation transmembrane transporter activity"/>
    <property type="evidence" value="ECO:0007669"/>
    <property type="project" value="TreeGrafter"/>
</dbReference>
<evidence type="ECO:0000256" key="9">
    <source>
        <dbReference type="ARBA" id="ARBA00022989"/>
    </source>
</evidence>